<dbReference type="Proteomes" id="UP000294614">
    <property type="component" value="Unassembled WGS sequence"/>
</dbReference>
<keyword evidence="5" id="KW-1133">Transmembrane helix</keyword>
<keyword evidence="3 4" id="KW-0408">Iron</keyword>
<evidence type="ECO:0000256" key="1">
    <source>
        <dbReference type="ARBA" id="ARBA00022617"/>
    </source>
</evidence>
<feature type="transmembrane region" description="Helical" evidence="5">
    <location>
        <begin position="121"/>
        <end position="140"/>
    </location>
</feature>
<dbReference type="GO" id="GO:0020037">
    <property type="term" value="F:heme binding"/>
    <property type="evidence" value="ECO:0007669"/>
    <property type="project" value="InterPro"/>
</dbReference>
<evidence type="ECO:0000313" key="8">
    <source>
        <dbReference type="EMBL" id="TCK59897.1"/>
    </source>
</evidence>
<feature type="domain" description="Cytochrome c" evidence="7">
    <location>
        <begin position="17"/>
        <end position="108"/>
    </location>
</feature>
<dbReference type="InterPro" id="IPR036909">
    <property type="entry name" value="Cyt_c-like_dom_sf"/>
</dbReference>
<evidence type="ECO:0000256" key="4">
    <source>
        <dbReference type="PROSITE-ProRule" id="PRU00433"/>
    </source>
</evidence>
<accession>A0A4R1K797</accession>
<evidence type="ECO:0000256" key="3">
    <source>
        <dbReference type="ARBA" id="ARBA00023004"/>
    </source>
</evidence>
<evidence type="ECO:0000259" key="7">
    <source>
        <dbReference type="PROSITE" id="PS51007"/>
    </source>
</evidence>
<dbReference type="RefSeq" id="WP_132874049.1">
    <property type="nucleotide sequence ID" value="NZ_JAJUHT010000005.1"/>
</dbReference>
<keyword evidence="5" id="KW-0812">Transmembrane</keyword>
<proteinExistence type="predicted"/>
<dbReference type="SUPFAM" id="SSF46626">
    <property type="entry name" value="Cytochrome c"/>
    <property type="match status" value="1"/>
</dbReference>
<comment type="caution">
    <text evidence="8">The sequence shown here is derived from an EMBL/GenBank/DDBJ whole genome shotgun (WGS) entry which is preliminary data.</text>
</comment>
<dbReference type="InterPro" id="IPR009056">
    <property type="entry name" value="Cyt_c-like_dom"/>
</dbReference>
<keyword evidence="1 4" id="KW-0349">Heme</keyword>
<evidence type="ECO:0000313" key="9">
    <source>
        <dbReference type="Proteomes" id="UP000294614"/>
    </source>
</evidence>
<sequence length="149" mass="15697">MRSLLLAAVLFLFIQQGYAKQPDSTFAKPFRDGSPACTSCHSIAAAGYTATAWGPDISGLADMLGDDPQGWADFAKSSGIPAMDAAYAGSRLTAEDFRDLAAAYAALPPAEGEPKLTGREIAGYAVLVLLITAGLAKIIFRRNPELEND</sequence>
<organism evidence="8 9">
    <name type="scientific">Seleniivibrio woodruffii</name>
    <dbReference type="NCBI Taxonomy" id="1078050"/>
    <lineage>
        <taxon>Bacteria</taxon>
        <taxon>Pseudomonadati</taxon>
        <taxon>Deferribacterota</taxon>
        <taxon>Deferribacteres</taxon>
        <taxon>Deferribacterales</taxon>
        <taxon>Geovibrionaceae</taxon>
        <taxon>Seleniivibrio</taxon>
    </lineage>
</organism>
<reference evidence="8 9" key="1">
    <citation type="submission" date="2019-03" db="EMBL/GenBank/DDBJ databases">
        <title>Genomic Encyclopedia of Type Strains, Phase IV (KMG-IV): sequencing the most valuable type-strain genomes for metagenomic binning, comparative biology and taxonomic classification.</title>
        <authorList>
            <person name="Goeker M."/>
        </authorList>
    </citation>
    <scope>NUCLEOTIDE SEQUENCE [LARGE SCALE GENOMIC DNA]</scope>
    <source>
        <strain evidence="8 9">DSM 24984</strain>
    </source>
</reference>
<keyword evidence="2 4" id="KW-0479">Metal-binding</keyword>
<evidence type="ECO:0000256" key="2">
    <source>
        <dbReference type="ARBA" id="ARBA00022723"/>
    </source>
</evidence>
<dbReference type="PROSITE" id="PS51007">
    <property type="entry name" value="CYTC"/>
    <property type="match status" value="1"/>
</dbReference>
<evidence type="ECO:0000256" key="6">
    <source>
        <dbReference type="SAM" id="SignalP"/>
    </source>
</evidence>
<feature type="chain" id="PRO_5020524011" description="Cytochrome c domain-containing protein" evidence="6">
    <location>
        <begin position="20"/>
        <end position="149"/>
    </location>
</feature>
<keyword evidence="6" id="KW-0732">Signal</keyword>
<gene>
    <name evidence="8" type="ORF">C8D98_2064</name>
</gene>
<protein>
    <recommendedName>
        <fullName evidence="7">Cytochrome c domain-containing protein</fullName>
    </recommendedName>
</protein>
<dbReference type="AlphaFoldDB" id="A0A4R1K797"/>
<keyword evidence="9" id="KW-1185">Reference proteome</keyword>
<name>A0A4R1K797_9BACT</name>
<keyword evidence="5" id="KW-0472">Membrane</keyword>
<dbReference type="EMBL" id="SMGG01000005">
    <property type="protein sequence ID" value="TCK59897.1"/>
    <property type="molecule type" value="Genomic_DNA"/>
</dbReference>
<feature type="signal peptide" evidence="6">
    <location>
        <begin position="1"/>
        <end position="19"/>
    </location>
</feature>
<dbReference type="GO" id="GO:0046872">
    <property type="term" value="F:metal ion binding"/>
    <property type="evidence" value="ECO:0007669"/>
    <property type="project" value="UniProtKB-KW"/>
</dbReference>
<dbReference type="OrthoDB" id="5351961at2"/>
<evidence type="ECO:0000256" key="5">
    <source>
        <dbReference type="SAM" id="Phobius"/>
    </source>
</evidence>
<dbReference type="GO" id="GO:0009055">
    <property type="term" value="F:electron transfer activity"/>
    <property type="evidence" value="ECO:0007669"/>
    <property type="project" value="InterPro"/>
</dbReference>